<accession>A0A1H9X8C4</accession>
<evidence type="ECO:0000256" key="1">
    <source>
        <dbReference type="SAM" id="MobiDB-lite"/>
    </source>
</evidence>
<reference evidence="4" key="1">
    <citation type="submission" date="2016-10" db="EMBL/GenBank/DDBJ databases">
        <authorList>
            <person name="Varghese N."/>
            <person name="Submissions S."/>
        </authorList>
    </citation>
    <scope>NUCLEOTIDE SEQUENCE [LARGE SCALE GENOMIC DNA]</scope>
    <source>
        <strain evidence="4">DSM 44260</strain>
    </source>
</reference>
<dbReference type="SUPFAM" id="SSF46785">
    <property type="entry name" value="Winged helix' DNA-binding domain"/>
    <property type="match status" value="1"/>
</dbReference>
<sequence length="79" mass="8079">MRANCTSAGPPSASASATPRAIQQLERRLGVTLLERNRCCASLTGACEILLQEGRATLDATAAAPAAAWPGSVQSASRP</sequence>
<dbReference type="InterPro" id="IPR000847">
    <property type="entry name" value="LysR_HTH_N"/>
</dbReference>
<dbReference type="Proteomes" id="UP000199051">
    <property type="component" value="Unassembled WGS sequence"/>
</dbReference>
<keyword evidence="4" id="KW-1185">Reference proteome</keyword>
<dbReference type="InterPro" id="IPR036390">
    <property type="entry name" value="WH_DNA-bd_sf"/>
</dbReference>
<gene>
    <name evidence="3" type="ORF">SAMN04487818_113125</name>
</gene>
<evidence type="ECO:0000259" key="2">
    <source>
        <dbReference type="Pfam" id="PF00126"/>
    </source>
</evidence>
<dbReference type="InterPro" id="IPR036388">
    <property type="entry name" value="WH-like_DNA-bd_sf"/>
</dbReference>
<feature type="compositionally biased region" description="Low complexity" evidence="1">
    <location>
        <begin position="1"/>
        <end position="19"/>
    </location>
</feature>
<dbReference type="RefSeq" id="WP_218150795.1">
    <property type="nucleotide sequence ID" value="NZ_FOGI01000013.1"/>
</dbReference>
<protein>
    <recommendedName>
        <fullName evidence="2">HTH lysR-type domain-containing protein</fullName>
    </recommendedName>
</protein>
<dbReference type="EMBL" id="FOGI01000013">
    <property type="protein sequence ID" value="SES42321.1"/>
    <property type="molecule type" value="Genomic_DNA"/>
</dbReference>
<feature type="domain" description="HTH lysR-type" evidence="2">
    <location>
        <begin position="14"/>
        <end position="47"/>
    </location>
</feature>
<feature type="region of interest" description="Disordered" evidence="1">
    <location>
        <begin position="1"/>
        <end position="21"/>
    </location>
</feature>
<dbReference type="Pfam" id="PF00126">
    <property type="entry name" value="HTH_1"/>
    <property type="match status" value="1"/>
</dbReference>
<dbReference type="STRING" id="155974.SAMN04487818_113125"/>
<name>A0A1H9X8C4_9PSEU</name>
<proteinExistence type="predicted"/>
<dbReference type="Gene3D" id="1.10.10.10">
    <property type="entry name" value="Winged helix-like DNA-binding domain superfamily/Winged helix DNA-binding domain"/>
    <property type="match status" value="1"/>
</dbReference>
<dbReference type="AlphaFoldDB" id="A0A1H9X8C4"/>
<organism evidence="3 4">
    <name type="scientific">Actinokineospora terrae</name>
    <dbReference type="NCBI Taxonomy" id="155974"/>
    <lineage>
        <taxon>Bacteria</taxon>
        <taxon>Bacillati</taxon>
        <taxon>Actinomycetota</taxon>
        <taxon>Actinomycetes</taxon>
        <taxon>Pseudonocardiales</taxon>
        <taxon>Pseudonocardiaceae</taxon>
        <taxon>Actinokineospora</taxon>
    </lineage>
</organism>
<evidence type="ECO:0000313" key="3">
    <source>
        <dbReference type="EMBL" id="SES42321.1"/>
    </source>
</evidence>
<evidence type="ECO:0000313" key="4">
    <source>
        <dbReference type="Proteomes" id="UP000199051"/>
    </source>
</evidence>